<dbReference type="Proteomes" id="UP001259832">
    <property type="component" value="Unassembled WGS sequence"/>
</dbReference>
<keyword evidence="2" id="KW-1185">Reference proteome</keyword>
<name>A0AAD9GCG5_9STRA</name>
<proteinExistence type="predicted"/>
<gene>
    <name evidence="1" type="ORF">P3T76_010501</name>
</gene>
<evidence type="ECO:0000313" key="2">
    <source>
        <dbReference type="Proteomes" id="UP001259832"/>
    </source>
</evidence>
<dbReference type="AlphaFoldDB" id="A0AAD9GCG5"/>
<accession>A0AAD9GCG5</accession>
<comment type="caution">
    <text evidence="1">The sequence shown here is derived from an EMBL/GenBank/DDBJ whole genome shotgun (WGS) entry which is preliminary data.</text>
</comment>
<protein>
    <recommendedName>
        <fullName evidence="3">M96 mating-specific protein family</fullName>
    </recommendedName>
</protein>
<sequence length="334" mass="38269">MSGHRRTTPKQEIAQLRAEERDLACRLEVLRLQAYDHKQRGISSKNSKVLPFWKKIASRQYQTRLDSERENRRLRSLVKMHVGKAKRLTIAWKKQMTAEGYKEHHPITSQLSDEVAPPDTPIVMEQLKNEADEVYAALDAFCVGIRQQHRSRVPFLEHSEAYSVPFTRQTVDRVIWHKLESRFHGNQQQMSSTDDTITCCARRSLQLPGMSLALRIRYAARKFHEADRAVIISRTFIQPLHMNIPAQVGFRETQVYIVTSSESLVETREGNALALVDTHTSVTGDGPDRGTGAGMRDWMTSSDAADVRGVWMTALQLRKTGIEDLLFEESRTQR</sequence>
<evidence type="ECO:0008006" key="3">
    <source>
        <dbReference type="Google" id="ProtNLM"/>
    </source>
</evidence>
<dbReference type="EMBL" id="JASMQC010000022">
    <property type="protein sequence ID" value="KAK1935807.1"/>
    <property type="molecule type" value="Genomic_DNA"/>
</dbReference>
<organism evidence="1 2">
    <name type="scientific">Phytophthora citrophthora</name>
    <dbReference type="NCBI Taxonomy" id="4793"/>
    <lineage>
        <taxon>Eukaryota</taxon>
        <taxon>Sar</taxon>
        <taxon>Stramenopiles</taxon>
        <taxon>Oomycota</taxon>
        <taxon>Peronosporomycetes</taxon>
        <taxon>Peronosporales</taxon>
        <taxon>Peronosporaceae</taxon>
        <taxon>Phytophthora</taxon>
    </lineage>
</organism>
<reference evidence="1" key="1">
    <citation type="submission" date="2023-08" db="EMBL/GenBank/DDBJ databases">
        <title>Reference Genome Resource for the Citrus Pathogen Phytophthora citrophthora.</title>
        <authorList>
            <person name="Moller H."/>
            <person name="Coetzee B."/>
            <person name="Rose L.J."/>
            <person name="Van Niekerk J.M."/>
        </authorList>
    </citation>
    <scope>NUCLEOTIDE SEQUENCE</scope>
    <source>
        <strain evidence="1">STE-U-9442</strain>
    </source>
</reference>
<evidence type="ECO:0000313" key="1">
    <source>
        <dbReference type="EMBL" id="KAK1935807.1"/>
    </source>
</evidence>